<feature type="transmembrane region" description="Helical" evidence="9">
    <location>
        <begin position="6"/>
        <end position="25"/>
    </location>
</feature>
<evidence type="ECO:0000256" key="3">
    <source>
        <dbReference type="ARBA" id="ARBA00022801"/>
    </source>
</evidence>
<evidence type="ECO:0000256" key="9">
    <source>
        <dbReference type="SAM" id="Phobius"/>
    </source>
</evidence>
<keyword evidence="1 8" id="KW-0645">Protease</keyword>
<dbReference type="InterPro" id="IPR001254">
    <property type="entry name" value="Trypsin_dom"/>
</dbReference>
<evidence type="ECO:0000256" key="2">
    <source>
        <dbReference type="ARBA" id="ARBA00022729"/>
    </source>
</evidence>
<dbReference type="CDD" id="cd00190">
    <property type="entry name" value="Tryp_SPc"/>
    <property type="match status" value="1"/>
</dbReference>
<dbReference type="SUPFAM" id="SSF50494">
    <property type="entry name" value="Trypsin-like serine proteases"/>
    <property type="match status" value="1"/>
</dbReference>
<reference evidence="11" key="1">
    <citation type="submission" date="2015-12" db="EMBL/GenBank/DDBJ databases">
        <title>De novo transcriptome assembly of four potential Pierce s Disease insect vectors from Arizona vineyards.</title>
        <authorList>
            <person name="Tassone E.E."/>
        </authorList>
    </citation>
    <scope>NUCLEOTIDE SEQUENCE</scope>
</reference>
<keyword evidence="8" id="KW-0964">Secreted</keyword>
<keyword evidence="2" id="KW-0732">Signal</keyword>
<dbReference type="GO" id="GO:0004252">
    <property type="term" value="F:serine-type endopeptidase activity"/>
    <property type="evidence" value="ECO:0007669"/>
    <property type="project" value="UniProtKB-UniRule"/>
</dbReference>
<protein>
    <recommendedName>
        <fullName evidence="8">CLIP domain-containing serine protease</fullName>
        <ecNumber evidence="8">3.4.21.-</ecNumber>
    </recommendedName>
</protein>
<evidence type="ECO:0000256" key="8">
    <source>
        <dbReference type="RuleBase" id="RU366078"/>
    </source>
</evidence>
<dbReference type="InterPro" id="IPR001314">
    <property type="entry name" value="Peptidase_S1A"/>
</dbReference>
<comment type="subcellular location">
    <subcellularLocation>
        <location evidence="8">Secreted</location>
    </subcellularLocation>
</comment>
<gene>
    <name evidence="11" type="ORF">g.28116</name>
</gene>
<evidence type="ECO:0000256" key="1">
    <source>
        <dbReference type="ARBA" id="ARBA00022670"/>
    </source>
</evidence>
<comment type="domain">
    <text evidence="8">The clip domain consists of 35-55 residues which are 'knitted' together usually by 3 conserved disulfide bonds forming a clip-like compact structure.</text>
</comment>
<organism evidence="11">
    <name type="scientific">Clastoptera arizonana</name>
    <name type="common">Arizona spittle bug</name>
    <dbReference type="NCBI Taxonomy" id="38151"/>
    <lineage>
        <taxon>Eukaryota</taxon>
        <taxon>Metazoa</taxon>
        <taxon>Ecdysozoa</taxon>
        <taxon>Arthropoda</taxon>
        <taxon>Hexapoda</taxon>
        <taxon>Insecta</taxon>
        <taxon>Pterygota</taxon>
        <taxon>Neoptera</taxon>
        <taxon>Paraneoptera</taxon>
        <taxon>Hemiptera</taxon>
        <taxon>Auchenorrhyncha</taxon>
        <taxon>Cercopoidea</taxon>
        <taxon>Clastopteridae</taxon>
        <taxon>Clastoptera</taxon>
    </lineage>
</organism>
<evidence type="ECO:0000259" key="10">
    <source>
        <dbReference type="PROSITE" id="PS50240"/>
    </source>
</evidence>
<dbReference type="Gene3D" id="3.30.1640.30">
    <property type="match status" value="1"/>
</dbReference>
<keyword evidence="3 8" id="KW-0378">Hydrolase</keyword>
<feature type="domain" description="Peptidase S1" evidence="10">
    <location>
        <begin position="120"/>
        <end position="375"/>
    </location>
</feature>
<name>A0A1B6DLX7_9HEMI</name>
<dbReference type="SMART" id="SM00020">
    <property type="entry name" value="Tryp_SPc"/>
    <property type="match status" value="1"/>
</dbReference>
<dbReference type="Pfam" id="PF12032">
    <property type="entry name" value="CLIP"/>
    <property type="match status" value="1"/>
</dbReference>
<keyword evidence="9" id="KW-0472">Membrane</keyword>
<comment type="similarity">
    <text evidence="7 8">Belongs to the peptidase S1 family. CLIP subfamily.</text>
</comment>
<dbReference type="Pfam" id="PF00089">
    <property type="entry name" value="Trypsin"/>
    <property type="match status" value="1"/>
</dbReference>
<dbReference type="InterPro" id="IPR022700">
    <property type="entry name" value="CLIP"/>
</dbReference>
<dbReference type="Gene3D" id="2.40.10.10">
    <property type="entry name" value="Trypsin-like serine proteases"/>
    <property type="match status" value="2"/>
</dbReference>
<evidence type="ECO:0000256" key="6">
    <source>
        <dbReference type="ARBA" id="ARBA00023180"/>
    </source>
</evidence>
<keyword evidence="9" id="KW-1133">Transmembrane helix</keyword>
<dbReference type="EC" id="3.4.21.-" evidence="8"/>
<dbReference type="GO" id="GO:0006508">
    <property type="term" value="P:proteolysis"/>
    <property type="evidence" value="ECO:0007669"/>
    <property type="project" value="UniProtKB-KW"/>
</dbReference>
<dbReference type="GO" id="GO:0005576">
    <property type="term" value="C:extracellular region"/>
    <property type="evidence" value="ECO:0007669"/>
    <property type="project" value="UniProtKB-SubCell"/>
</dbReference>
<evidence type="ECO:0000256" key="4">
    <source>
        <dbReference type="ARBA" id="ARBA00022825"/>
    </source>
</evidence>
<dbReference type="EMBL" id="GEDC01010582">
    <property type="protein sequence ID" value="JAS26716.1"/>
    <property type="molecule type" value="Transcribed_RNA"/>
</dbReference>
<keyword evidence="9" id="KW-0812">Transmembrane</keyword>
<dbReference type="InterPro" id="IPR038565">
    <property type="entry name" value="CLIP_sf"/>
</dbReference>
<dbReference type="PRINTS" id="PR00722">
    <property type="entry name" value="CHYMOTRYPSIN"/>
</dbReference>
<keyword evidence="4 8" id="KW-0720">Serine protease</keyword>
<evidence type="ECO:0000256" key="7">
    <source>
        <dbReference type="ARBA" id="ARBA00024195"/>
    </source>
</evidence>
<sequence length="382" mass="42125">MVDHNMLNVLFFSIQFMFFSTIYSVKLYVKEGSENIAEAYMANTDSRQQDYPCTAGSYCIPLSACKLVIKLMDTSCLASNKLRDLTCGYQGEEPMICCPRAGIKNEQGPLLNQNSCGQPILYNWWSNQYSGIGAMPWVVRIGFRNKQSGAITYPCCGSIISQHVILTSAHCALAQNARQTISSVRVGEFDTSTNPDCAKSFCAHPVKDIAISHVIIHPGYEPKTFRHNIALLVLKENLNFSLTAQPVCLRKTIMQLAGLKGKLVGWGKIPGQTETPSVQQTLDLPILARVNCTQVYGDVIPITVDQLCVGGEDRKDACSGFGGAPLLHFDNSGPQPRYFQVGIVSFGSDKCGTAGVPSVYTRVDRYTDWIRYNTPEQFRAES</sequence>
<dbReference type="PANTHER" id="PTHR24256">
    <property type="entry name" value="TRYPTASE-RELATED"/>
    <property type="match status" value="1"/>
</dbReference>
<dbReference type="InterPro" id="IPR009003">
    <property type="entry name" value="Peptidase_S1_PA"/>
</dbReference>
<proteinExistence type="inferred from homology"/>
<dbReference type="AlphaFoldDB" id="A0A1B6DLX7"/>
<evidence type="ECO:0000256" key="5">
    <source>
        <dbReference type="ARBA" id="ARBA00023157"/>
    </source>
</evidence>
<keyword evidence="6" id="KW-0325">Glycoprotein</keyword>
<evidence type="ECO:0000313" key="11">
    <source>
        <dbReference type="EMBL" id="JAS26716.1"/>
    </source>
</evidence>
<dbReference type="InterPro" id="IPR043504">
    <property type="entry name" value="Peptidase_S1_PA_chymotrypsin"/>
</dbReference>
<dbReference type="InterPro" id="IPR051487">
    <property type="entry name" value="Ser/Thr_Proteases_Immune/Dev"/>
</dbReference>
<dbReference type="FunFam" id="2.40.10.10:FF:000028">
    <property type="entry name" value="Serine protease easter"/>
    <property type="match status" value="1"/>
</dbReference>
<dbReference type="PROSITE" id="PS50240">
    <property type="entry name" value="TRYPSIN_DOM"/>
    <property type="match status" value="1"/>
</dbReference>
<keyword evidence="5" id="KW-1015">Disulfide bond</keyword>
<accession>A0A1B6DLX7</accession>